<evidence type="ECO:0000313" key="3">
    <source>
        <dbReference type="Proteomes" id="UP000192578"/>
    </source>
</evidence>
<keyword evidence="3" id="KW-1185">Reference proteome</keyword>
<evidence type="ECO:0000256" key="1">
    <source>
        <dbReference type="SAM" id="SignalP"/>
    </source>
</evidence>
<comment type="caution">
    <text evidence="2">The sequence shown here is derived from an EMBL/GenBank/DDBJ whole genome shotgun (WGS) entry which is preliminary data.</text>
</comment>
<dbReference type="Proteomes" id="UP000192578">
    <property type="component" value="Unassembled WGS sequence"/>
</dbReference>
<name>A0A1W0WTK9_HYPEX</name>
<gene>
    <name evidence="2" type="ORF">BV898_07369</name>
</gene>
<sequence>MRSAIALLVLCLVAFVACRDRSRTRSPASSLERGRHNADDFSDIRGGRNNFPDPNGNYLRIKVEIIKLTNDKGLKSNGGVCDTFGTCDPVCYANLDTERPNADWPGAKPDTTWPTIYGVDDVNSPSIGVTIKKDICGPVYHEANLRIYCLDRDPATKDDLINQWDCPINRIPAANEGGAEWSPSFNCLAKFQADKMSLSYRYQIYHITRLQCNSTLTP</sequence>
<organism evidence="2 3">
    <name type="scientific">Hypsibius exemplaris</name>
    <name type="common">Freshwater tardigrade</name>
    <dbReference type="NCBI Taxonomy" id="2072580"/>
    <lineage>
        <taxon>Eukaryota</taxon>
        <taxon>Metazoa</taxon>
        <taxon>Ecdysozoa</taxon>
        <taxon>Tardigrada</taxon>
        <taxon>Eutardigrada</taxon>
        <taxon>Parachela</taxon>
        <taxon>Hypsibioidea</taxon>
        <taxon>Hypsibiidae</taxon>
        <taxon>Hypsibius</taxon>
    </lineage>
</organism>
<dbReference type="PROSITE" id="PS51257">
    <property type="entry name" value="PROKAR_LIPOPROTEIN"/>
    <property type="match status" value="1"/>
</dbReference>
<feature type="chain" id="PRO_5012144871" evidence="1">
    <location>
        <begin position="19"/>
        <end position="218"/>
    </location>
</feature>
<accession>A0A1W0WTK9</accession>
<evidence type="ECO:0000313" key="2">
    <source>
        <dbReference type="EMBL" id="OQV18544.1"/>
    </source>
</evidence>
<dbReference type="OrthoDB" id="10044625at2759"/>
<keyword evidence="1" id="KW-0732">Signal</keyword>
<feature type="signal peptide" evidence="1">
    <location>
        <begin position="1"/>
        <end position="18"/>
    </location>
</feature>
<proteinExistence type="predicted"/>
<reference evidence="3" key="1">
    <citation type="submission" date="2017-01" db="EMBL/GenBank/DDBJ databases">
        <title>Comparative genomics of anhydrobiosis in the tardigrade Hypsibius dujardini.</title>
        <authorList>
            <person name="Yoshida Y."/>
            <person name="Koutsovoulos G."/>
            <person name="Laetsch D."/>
            <person name="Stevens L."/>
            <person name="Kumar S."/>
            <person name="Horikawa D."/>
            <person name="Ishino K."/>
            <person name="Komine S."/>
            <person name="Tomita M."/>
            <person name="Blaxter M."/>
            <person name="Arakawa K."/>
        </authorList>
    </citation>
    <scope>NUCLEOTIDE SEQUENCE [LARGE SCALE GENOMIC DNA]</scope>
    <source>
        <strain evidence="3">Z151</strain>
    </source>
</reference>
<protein>
    <submittedName>
        <fullName evidence="2">Uncharacterized protein</fullName>
    </submittedName>
</protein>
<dbReference type="EMBL" id="MTYJ01000048">
    <property type="protein sequence ID" value="OQV18544.1"/>
    <property type="molecule type" value="Genomic_DNA"/>
</dbReference>
<dbReference type="AlphaFoldDB" id="A0A1W0WTK9"/>